<dbReference type="RefSeq" id="WP_182954581.1">
    <property type="nucleotide sequence ID" value="NZ_JABEQM010000002.1"/>
</dbReference>
<feature type="signal peptide" evidence="2">
    <location>
        <begin position="1"/>
        <end position="25"/>
    </location>
</feature>
<name>A0A7W4K5D2_9PROT</name>
<dbReference type="Pfam" id="PF10938">
    <property type="entry name" value="YfdX"/>
    <property type="match status" value="1"/>
</dbReference>
<protein>
    <submittedName>
        <fullName evidence="3">YfdX family protein</fullName>
    </submittedName>
</protein>
<keyword evidence="2" id="KW-0732">Signal</keyword>
<accession>A0A7W4K5D2</accession>
<evidence type="ECO:0000256" key="1">
    <source>
        <dbReference type="SAM" id="MobiDB-lite"/>
    </source>
</evidence>
<feature type="region of interest" description="Disordered" evidence="1">
    <location>
        <begin position="103"/>
        <end position="124"/>
    </location>
</feature>
<comment type="caution">
    <text evidence="3">The sequence shown here is derived from an EMBL/GenBank/DDBJ whole genome shotgun (WGS) entry which is preliminary data.</text>
</comment>
<dbReference type="InterPro" id="IPR021236">
    <property type="entry name" value="Uncharacterised_YfdX"/>
</dbReference>
<keyword evidence="4" id="KW-1185">Reference proteome</keyword>
<dbReference type="AlphaFoldDB" id="A0A7W4K5D2"/>
<sequence>MQQRSVLSLALLAAALVATPTIAPAATPSAAPVHTARPDQAAVDHDFSRLSRDGLRAYADIDLARQALAQGDKGAAGTFLADANTALARAQTDNHAFTRAESALTPAPHAPQGTPGKTPDPASAAPAVTWIPVDAEYVVSSDPAAAPTDKTQAAKTASQHLKKGESAAAAQSLKAADIDVDFVMIVAPLQTVTADVYRASNLVHGADTTAADQALQDAQNATRFVADDMVFVPKAPKA</sequence>
<organism evidence="3 4">
    <name type="scientific">Gluconacetobacter tumulisoli</name>
    <dbReference type="NCBI Taxonomy" id="1286189"/>
    <lineage>
        <taxon>Bacteria</taxon>
        <taxon>Pseudomonadati</taxon>
        <taxon>Pseudomonadota</taxon>
        <taxon>Alphaproteobacteria</taxon>
        <taxon>Acetobacterales</taxon>
        <taxon>Acetobacteraceae</taxon>
        <taxon>Gluconacetobacter</taxon>
    </lineage>
</organism>
<feature type="chain" id="PRO_5031389529" evidence="2">
    <location>
        <begin position="26"/>
        <end position="238"/>
    </location>
</feature>
<dbReference type="Gene3D" id="1.20.120.1940">
    <property type="entry name" value="YfdX protein domain"/>
    <property type="match status" value="1"/>
</dbReference>
<proteinExistence type="predicted"/>
<evidence type="ECO:0000313" key="3">
    <source>
        <dbReference type="EMBL" id="MBB2200686.1"/>
    </source>
</evidence>
<evidence type="ECO:0000256" key="2">
    <source>
        <dbReference type="SAM" id="SignalP"/>
    </source>
</evidence>
<dbReference type="Gene3D" id="6.10.250.2140">
    <property type="match status" value="1"/>
</dbReference>
<gene>
    <name evidence="3" type="ORF">HLH28_03660</name>
</gene>
<reference evidence="3 4" key="1">
    <citation type="submission" date="2020-04" db="EMBL/GenBank/DDBJ databases">
        <title>Description of novel Gluconacetobacter.</title>
        <authorList>
            <person name="Sombolestani A."/>
        </authorList>
    </citation>
    <scope>NUCLEOTIDE SEQUENCE [LARGE SCALE GENOMIC DNA]</scope>
    <source>
        <strain evidence="3 4">LMG 27802</strain>
    </source>
</reference>
<dbReference type="EMBL" id="JABEQM010000002">
    <property type="protein sequence ID" value="MBB2200686.1"/>
    <property type="molecule type" value="Genomic_DNA"/>
</dbReference>
<evidence type="ECO:0000313" key="4">
    <source>
        <dbReference type="Proteomes" id="UP000578030"/>
    </source>
</evidence>
<dbReference type="Proteomes" id="UP000578030">
    <property type="component" value="Unassembled WGS sequence"/>
</dbReference>